<dbReference type="PRINTS" id="PR00834">
    <property type="entry name" value="PROTEASES2C"/>
</dbReference>
<dbReference type="InterPro" id="IPR009003">
    <property type="entry name" value="Peptidase_S1_PA"/>
</dbReference>
<dbReference type="PANTHER" id="PTHR43343:SF3">
    <property type="entry name" value="PROTEASE DO-LIKE 8, CHLOROPLASTIC"/>
    <property type="match status" value="1"/>
</dbReference>
<name>A0A8J7PJ77_9BACT</name>
<evidence type="ECO:0000313" key="4">
    <source>
        <dbReference type="EMBL" id="MBN8662367.1"/>
    </source>
</evidence>
<dbReference type="Proteomes" id="UP000664277">
    <property type="component" value="Unassembled WGS sequence"/>
</dbReference>
<dbReference type="AlphaFoldDB" id="A0A8J7PJ77"/>
<dbReference type="Gene3D" id="2.40.10.120">
    <property type="match status" value="1"/>
</dbReference>
<dbReference type="InterPro" id="IPR001940">
    <property type="entry name" value="Peptidase_S1C"/>
</dbReference>
<evidence type="ECO:0000313" key="5">
    <source>
        <dbReference type="Proteomes" id="UP000664277"/>
    </source>
</evidence>
<dbReference type="GO" id="GO:0006508">
    <property type="term" value="P:proteolysis"/>
    <property type="evidence" value="ECO:0007669"/>
    <property type="project" value="UniProtKB-KW"/>
</dbReference>
<reference evidence="4" key="1">
    <citation type="submission" date="2021-02" db="EMBL/GenBank/DDBJ databases">
        <title>Genome-Resolved Metagenomics of a Microbial Community Performing Photosynthetic Biological Nutrient Removal.</title>
        <authorList>
            <person name="Mcdaniel E.A."/>
        </authorList>
    </citation>
    <scope>NUCLEOTIDE SEQUENCE</scope>
    <source>
        <strain evidence="4">UWPOB_OBS1</strain>
    </source>
</reference>
<keyword evidence="1" id="KW-0645">Protease</keyword>
<proteinExistence type="predicted"/>
<comment type="caution">
    <text evidence="4">The sequence shown here is derived from an EMBL/GenBank/DDBJ whole genome shotgun (WGS) entry which is preliminary data.</text>
</comment>
<evidence type="ECO:0000256" key="1">
    <source>
        <dbReference type="ARBA" id="ARBA00022670"/>
    </source>
</evidence>
<protein>
    <submittedName>
        <fullName evidence="4">Trypsin-like peptidase domain-containing protein</fullName>
    </submittedName>
</protein>
<sequence>MDPGGKNSKDSKSECTPSSVVDLDGDLERVDLCQQSLLKEVQEAYAPKTVKINTVRDGAQKGEGSGFFVNDGTQIVTAAHVVNGTRTIEIVAADGQKYQGKVLSIDDVNDQAVIQAVGMKPDSSRAVDTSQSSELYPGARVVGLGSPGGEKDTFLSPGFAQAKATMGDIVEASGGAVPGQPGRPKSVNNLVYDALNSRDANEVDDAGRFLLSKRIVTNSVFHGGQSGGLVVGEDLKFAGMIQSRNQFTARDGTTQFRGNYVPDDVVRQMLNSPSRFQFDYSMKSEFDLNKSGVTAKLALDGAAPLAAKVLPRVGALAPLGVGLYEASSFKENYRGFFNPAASDELKSQYGRKLAEDAGYAGGGLAMTIGLIARNRLRPVGLLAGGLAYGAAAVSDNISKFEGRIPYLESAKRKNGDPRNPIMWKPF</sequence>
<dbReference type="PANTHER" id="PTHR43343">
    <property type="entry name" value="PEPTIDASE S12"/>
    <property type="match status" value="1"/>
</dbReference>
<gene>
    <name evidence="4" type="ORF">J0M35_18500</name>
</gene>
<dbReference type="InterPro" id="IPR051201">
    <property type="entry name" value="Chloro_Bact_Ser_Proteases"/>
</dbReference>
<evidence type="ECO:0000256" key="3">
    <source>
        <dbReference type="SAM" id="MobiDB-lite"/>
    </source>
</evidence>
<dbReference type="Pfam" id="PF13365">
    <property type="entry name" value="Trypsin_2"/>
    <property type="match status" value="1"/>
</dbReference>
<organism evidence="4 5">
    <name type="scientific">Candidatus Obscuribacter phosphatis</name>
    <dbReference type="NCBI Taxonomy" id="1906157"/>
    <lineage>
        <taxon>Bacteria</taxon>
        <taxon>Bacillati</taxon>
        <taxon>Candidatus Melainabacteria</taxon>
        <taxon>Candidatus Obscuribacterales</taxon>
        <taxon>Candidatus Obscuribacteraceae</taxon>
        <taxon>Candidatus Obscuribacter</taxon>
    </lineage>
</organism>
<accession>A0A8J7PJ77</accession>
<evidence type="ECO:0000256" key="2">
    <source>
        <dbReference type="ARBA" id="ARBA00022801"/>
    </source>
</evidence>
<dbReference type="GO" id="GO:0004252">
    <property type="term" value="F:serine-type endopeptidase activity"/>
    <property type="evidence" value="ECO:0007669"/>
    <property type="project" value="InterPro"/>
</dbReference>
<feature type="region of interest" description="Disordered" evidence="3">
    <location>
        <begin position="1"/>
        <end position="20"/>
    </location>
</feature>
<keyword evidence="2" id="KW-0378">Hydrolase</keyword>
<dbReference type="EMBL" id="JAFLCK010000037">
    <property type="protein sequence ID" value="MBN8662367.1"/>
    <property type="molecule type" value="Genomic_DNA"/>
</dbReference>
<dbReference type="SUPFAM" id="SSF50494">
    <property type="entry name" value="Trypsin-like serine proteases"/>
    <property type="match status" value="1"/>
</dbReference>